<protein>
    <submittedName>
        <fullName evidence="2">Uncharacterized protein</fullName>
    </submittedName>
</protein>
<feature type="compositionally biased region" description="Basic and acidic residues" evidence="1">
    <location>
        <begin position="470"/>
        <end position="483"/>
    </location>
</feature>
<evidence type="ECO:0000256" key="1">
    <source>
        <dbReference type="SAM" id="MobiDB-lite"/>
    </source>
</evidence>
<dbReference type="EMBL" id="JACHXG010000008">
    <property type="protein sequence ID" value="MBB3090796.1"/>
    <property type="molecule type" value="Genomic_DNA"/>
</dbReference>
<dbReference type="AlphaFoldDB" id="A0A7W5A6W5"/>
<organism evidence="2 3">
    <name type="scientific">Nocardioides albus</name>
    <dbReference type="NCBI Taxonomy" id="1841"/>
    <lineage>
        <taxon>Bacteria</taxon>
        <taxon>Bacillati</taxon>
        <taxon>Actinomycetota</taxon>
        <taxon>Actinomycetes</taxon>
        <taxon>Propionibacteriales</taxon>
        <taxon>Nocardioidaceae</taxon>
        <taxon>Nocardioides</taxon>
    </lineage>
</organism>
<dbReference type="RefSeq" id="WP_221209067.1">
    <property type="nucleotide sequence ID" value="NZ_BMQT01000010.1"/>
</dbReference>
<evidence type="ECO:0000313" key="2">
    <source>
        <dbReference type="EMBL" id="MBB3090796.1"/>
    </source>
</evidence>
<keyword evidence="3" id="KW-1185">Reference proteome</keyword>
<reference evidence="2 3" key="1">
    <citation type="submission" date="2020-08" db="EMBL/GenBank/DDBJ databases">
        <title>Genomic Encyclopedia of Type Strains, Phase III (KMG-III): the genomes of soil and plant-associated and newly described type strains.</title>
        <authorList>
            <person name="Whitman W."/>
        </authorList>
    </citation>
    <scope>NUCLEOTIDE SEQUENCE [LARGE SCALE GENOMIC DNA]</scope>
    <source>
        <strain evidence="2 3">CECT 3302</strain>
    </source>
</reference>
<sequence length="577" mass="64273">MTTDPATEADEEHHRGRIWRLSDDGRRRLKLGLNPETIRVLTRALDQGILDDTYVHDGTPVVLERISGTILVAAGDEDAPIPVRPFELRPARLAGLIAEQVDAYRVRKIKDREETYEEEVMPSKSVLEAVLARKDWPGLAPLHKVISTPVLRPDGTLLQTPGYDAATGYYLAGRIEYGEIPEEPTAAEVAEAREFMLKRFLRDFPWVSLADRANYLALLATPILRPMTRALSPFGVVDATMPGSGKTILTSCVGLMVGQRVLNWTDSEEELRKSITTVLGDPGGVVVWDNLVEGTVIDSAVLARLVTEHMWADRRLGTNSAFSAENDRLWLATGNNLRTGGDMASRSVWVRLDPDCPHPEERTGFSIPNLDTWILDPANQAVVLRHLLILILDWTRAGAPRAYDVPAMRQFTTWAQTLGGFLRHHEVTGFLDNLNDARELDDDHAEWRAFLLQWNRVYGDRHVGGAELRRSAEPEPGMPDRWDGTFPTTNSGKSLSVKSLGRRLTGQAGRWRGDIVLRCEIDPVTNCKAYWIERAPKPEGSPRLAATSETNPETRKPDEVPLDLGLLSPGFENGRTS</sequence>
<name>A0A7W5A6W5_9ACTN</name>
<feature type="region of interest" description="Disordered" evidence="1">
    <location>
        <begin position="470"/>
        <end position="490"/>
    </location>
</feature>
<gene>
    <name evidence="2" type="ORF">FHS12_003758</name>
</gene>
<comment type="caution">
    <text evidence="2">The sequence shown here is derived from an EMBL/GenBank/DDBJ whole genome shotgun (WGS) entry which is preliminary data.</text>
</comment>
<accession>A0A7W5A6W5</accession>
<dbReference type="Proteomes" id="UP000577707">
    <property type="component" value="Unassembled WGS sequence"/>
</dbReference>
<feature type="region of interest" description="Disordered" evidence="1">
    <location>
        <begin position="538"/>
        <end position="577"/>
    </location>
</feature>
<evidence type="ECO:0000313" key="3">
    <source>
        <dbReference type="Proteomes" id="UP000577707"/>
    </source>
</evidence>
<proteinExistence type="predicted"/>